<proteinExistence type="predicted"/>
<feature type="transmembrane region" description="Helical" evidence="2">
    <location>
        <begin position="36"/>
        <end position="55"/>
    </location>
</feature>
<reference evidence="3 4" key="1">
    <citation type="submission" date="2022-01" db="EMBL/GenBank/DDBJ databases">
        <title>Whole genome-based taxonomy of the Shewanellaceae.</title>
        <authorList>
            <person name="Martin-Rodriguez A.J."/>
        </authorList>
    </citation>
    <scope>NUCLEOTIDE SEQUENCE [LARGE SCALE GENOMIC DNA]</scope>
    <source>
        <strain evidence="3 4">DSM 21332</strain>
    </source>
</reference>
<keyword evidence="4" id="KW-1185">Reference proteome</keyword>
<evidence type="ECO:0000313" key="3">
    <source>
        <dbReference type="EMBL" id="MCL2912305.1"/>
    </source>
</evidence>
<dbReference type="Proteomes" id="UP001202831">
    <property type="component" value="Unassembled WGS sequence"/>
</dbReference>
<sequence>MVILVGLLAGLLLILYFSQFNGGFGNQGDFGAFGDFIGGTLNPILGFITVVLLIWSLRKQAEALKVSQTELALTRQELAETKQEAALSRLAMEAQVKHLEKEAQRNELQSIIKTQFEIVEKLMTTSLNTRDCNFADVMNQTQEGAHWTPKFKEQFNSPNPSACQIVGRELEVQLLQLGALALEYTRISSSPLLALPYLVKARALVLGFRRFHQSISNEKLLRMLEEQIEHFQKTISSTDK</sequence>
<evidence type="ECO:0000313" key="4">
    <source>
        <dbReference type="Proteomes" id="UP001202831"/>
    </source>
</evidence>
<name>A0ABT0N293_9GAMM</name>
<gene>
    <name evidence="3" type="ORF">L2725_00665</name>
</gene>
<keyword evidence="2" id="KW-1133">Transmembrane helix</keyword>
<organism evidence="3 4">
    <name type="scientific">Shewanella corallii</name>
    <dbReference type="NCBI Taxonomy" id="560080"/>
    <lineage>
        <taxon>Bacteria</taxon>
        <taxon>Pseudomonadati</taxon>
        <taxon>Pseudomonadota</taxon>
        <taxon>Gammaproteobacteria</taxon>
        <taxon>Alteromonadales</taxon>
        <taxon>Shewanellaceae</taxon>
        <taxon>Shewanella</taxon>
    </lineage>
</organism>
<keyword evidence="1" id="KW-0175">Coiled coil</keyword>
<comment type="caution">
    <text evidence="3">The sequence shown here is derived from an EMBL/GenBank/DDBJ whole genome shotgun (WGS) entry which is preliminary data.</text>
</comment>
<evidence type="ECO:0000256" key="1">
    <source>
        <dbReference type="SAM" id="Coils"/>
    </source>
</evidence>
<keyword evidence="2" id="KW-0472">Membrane</keyword>
<evidence type="ECO:0000256" key="2">
    <source>
        <dbReference type="SAM" id="Phobius"/>
    </source>
</evidence>
<keyword evidence="2" id="KW-0812">Transmembrane</keyword>
<dbReference type="EMBL" id="JAKIKT010000001">
    <property type="protein sequence ID" value="MCL2912305.1"/>
    <property type="molecule type" value="Genomic_DNA"/>
</dbReference>
<feature type="coiled-coil region" evidence="1">
    <location>
        <begin position="64"/>
        <end position="109"/>
    </location>
</feature>
<accession>A0ABT0N293</accession>
<dbReference type="RefSeq" id="WP_249247093.1">
    <property type="nucleotide sequence ID" value="NZ_JAKIKT010000001.1"/>
</dbReference>
<protein>
    <submittedName>
        <fullName evidence="3">Uncharacterized protein</fullName>
    </submittedName>
</protein>